<comment type="caution">
    <text evidence="2">The sequence shown here is derived from an EMBL/GenBank/DDBJ whole genome shotgun (WGS) entry which is preliminary data.</text>
</comment>
<evidence type="ECO:0000313" key="2">
    <source>
        <dbReference type="EMBL" id="ENV99420.1"/>
    </source>
</evidence>
<organism evidence="2 3">
    <name type="scientific">Acinetobacter calcoaceticus DSM 30006 = CIP 81.8</name>
    <dbReference type="NCBI Taxonomy" id="981331"/>
    <lineage>
        <taxon>Bacteria</taxon>
        <taxon>Pseudomonadati</taxon>
        <taxon>Pseudomonadota</taxon>
        <taxon>Gammaproteobacteria</taxon>
        <taxon>Moraxellales</taxon>
        <taxon>Moraxellaceae</taxon>
        <taxon>Acinetobacter</taxon>
        <taxon>Acinetobacter calcoaceticus/baumannii complex</taxon>
    </lineage>
</organism>
<keyword evidence="3" id="KW-1185">Reference proteome</keyword>
<dbReference type="GeneID" id="92919131"/>
<keyword evidence="1" id="KW-0472">Membrane</keyword>
<keyword evidence="1" id="KW-0812">Transmembrane</keyword>
<feature type="transmembrane region" description="Helical" evidence="1">
    <location>
        <begin position="7"/>
        <end position="27"/>
    </location>
</feature>
<dbReference type="EMBL" id="APQI01000004">
    <property type="protein sequence ID" value="ENV99420.1"/>
    <property type="molecule type" value="Genomic_DNA"/>
</dbReference>
<dbReference type="Proteomes" id="UP000013024">
    <property type="component" value="Unassembled WGS sequence"/>
</dbReference>
<sequence>MIRNFNLSLFIEVGLLIPTGFAIIVKMMSLPPMVAWILMVLFNTTVLCIKYFHGVNSEIVKAICSVGISIILLNNLSSDQNILDTFALIFQIIFSVLTIKNLIENYQIYK</sequence>
<evidence type="ECO:0000256" key="1">
    <source>
        <dbReference type="SAM" id="Phobius"/>
    </source>
</evidence>
<feature type="transmembrane region" description="Helical" evidence="1">
    <location>
        <begin position="82"/>
        <end position="103"/>
    </location>
</feature>
<keyword evidence="1" id="KW-1133">Transmembrane helix</keyword>
<feature type="transmembrane region" description="Helical" evidence="1">
    <location>
        <begin position="33"/>
        <end position="52"/>
    </location>
</feature>
<name>A0ABN0K7C6_ACICA</name>
<accession>A0ABN0K7C6</accession>
<feature type="transmembrane region" description="Helical" evidence="1">
    <location>
        <begin position="59"/>
        <end position="76"/>
    </location>
</feature>
<evidence type="ECO:0000313" key="3">
    <source>
        <dbReference type="Proteomes" id="UP000013024"/>
    </source>
</evidence>
<protein>
    <submittedName>
        <fullName evidence="2">Uncharacterized protein</fullName>
    </submittedName>
</protein>
<gene>
    <name evidence="2" type="ORF">F936_02504</name>
</gene>
<reference evidence="2 3" key="1">
    <citation type="submission" date="2013-02" db="EMBL/GenBank/DDBJ databases">
        <title>The Genome Sequence of Acinetobacter calcoaceticus CIP 81.8.</title>
        <authorList>
            <consortium name="The Broad Institute Genome Sequencing Platform"/>
            <consortium name="The Broad Institute Genome Sequencing Center for Infectious Disease"/>
            <person name="Cerqueira G."/>
            <person name="Feldgarden M."/>
            <person name="Courvalin P."/>
            <person name="Perichon B."/>
            <person name="Grillot-Courvalin C."/>
            <person name="Clermont D."/>
            <person name="Rocha E."/>
            <person name="Yoon E.-J."/>
            <person name="Nemec A."/>
            <person name="Walker B."/>
            <person name="Young S.K."/>
            <person name="Zeng Q."/>
            <person name="Gargeya S."/>
            <person name="Fitzgerald M."/>
            <person name="Haas B."/>
            <person name="Abouelleil A."/>
            <person name="Alvarado L."/>
            <person name="Arachchi H.M."/>
            <person name="Berlin A.M."/>
            <person name="Chapman S.B."/>
            <person name="Dewar J."/>
            <person name="Goldberg J."/>
            <person name="Griggs A."/>
            <person name="Gujja S."/>
            <person name="Hansen M."/>
            <person name="Howarth C."/>
            <person name="Imamovic A."/>
            <person name="Larimer J."/>
            <person name="McCowan C."/>
            <person name="Murphy C."/>
            <person name="Neiman D."/>
            <person name="Pearson M."/>
            <person name="Priest M."/>
            <person name="Roberts A."/>
            <person name="Saif S."/>
            <person name="Shea T."/>
            <person name="Sisk P."/>
            <person name="Sykes S."/>
            <person name="Wortman J."/>
            <person name="Nusbaum C."/>
            <person name="Birren B."/>
        </authorList>
    </citation>
    <scope>NUCLEOTIDE SEQUENCE [LARGE SCALE GENOMIC DNA]</scope>
    <source>
        <strain evidence="2 3">CIP 81.8</strain>
    </source>
</reference>
<dbReference type="RefSeq" id="WP_005047702.1">
    <property type="nucleotide sequence ID" value="NZ_KB849780.1"/>
</dbReference>
<proteinExistence type="predicted"/>